<dbReference type="PANTHER" id="PTHR36115">
    <property type="entry name" value="PROLINE-RICH ANTIGEN HOMOLOG-RELATED"/>
    <property type="match status" value="1"/>
</dbReference>
<gene>
    <name evidence="8" type="ORF">GEV47_09175</name>
</gene>
<evidence type="ECO:0000256" key="6">
    <source>
        <dbReference type="SAM" id="Phobius"/>
    </source>
</evidence>
<evidence type="ECO:0000256" key="5">
    <source>
        <dbReference type="ARBA" id="ARBA00023136"/>
    </source>
</evidence>
<dbReference type="GO" id="GO:0005886">
    <property type="term" value="C:plasma membrane"/>
    <property type="evidence" value="ECO:0007669"/>
    <property type="project" value="UniProtKB-SubCell"/>
</dbReference>
<evidence type="ECO:0000256" key="1">
    <source>
        <dbReference type="ARBA" id="ARBA00004651"/>
    </source>
</evidence>
<evidence type="ECO:0000256" key="2">
    <source>
        <dbReference type="ARBA" id="ARBA00022475"/>
    </source>
</evidence>
<keyword evidence="4 6" id="KW-1133">Transmembrane helix</keyword>
<name>A0A843YT15_9BURK</name>
<protein>
    <submittedName>
        <fullName evidence="8">RDD family protein</fullName>
    </submittedName>
</protein>
<comment type="subcellular location">
    <subcellularLocation>
        <location evidence="1">Cell membrane</location>
        <topology evidence="1">Multi-pass membrane protein</topology>
    </subcellularLocation>
</comment>
<dbReference type="AlphaFoldDB" id="A0A843YT15"/>
<accession>A0A843YT15</accession>
<reference evidence="8 9" key="1">
    <citation type="submission" date="2019-10" db="EMBL/GenBank/DDBJ databases">
        <title>Glaciimonas soli sp. nov., a psychrophilic bacterium isolated from the forest soil of a high elevation mountain in Taiwan.</title>
        <authorList>
            <person name="Wang L.-T."/>
            <person name="Shieh W.Y."/>
        </authorList>
    </citation>
    <scope>NUCLEOTIDE SEQUENCE [LARGE SCALE GENOMIC DNA]</scope>
    <source>
        <strain evidence="8 9">GS1</strain>
    </source>
</reference>
<dbReference type="InterPro" id="IPR051791">
    <property type="entry name" value="Pra-immunoreactive"/>
</dbReference>
<evidence type="ECO:0000313" key="9">
    <source>
        <dbReference type="Proteomes" id="UP000451565"/>
    </source>
</evidence>
<dbReference type="OrthoDB" id="5298807at2"/>
<evidence type="ECO:0000313" key="8">
    <source>
        <dbReference type="EMBL" id="MQR00854.1"/>
    </source>
</evidence>
<evidence type="ECO:0000256" key="4">
    <source>
        <dbReference type="ARBA" id="ARBA00022989"/>
    </source>
</evidence>
<organism evidence="8 9">
    <name type="scientific">Glaciimonas soli</name>
    <dbReference type="NCBI Taxonomy" id="2590999"/>
    <lineage>
        <taxon>Bacteria</taxon>
        <taxon>Pseudomonadati</taxon>
        <taxon>Pseudomonadota</taxon>
        <taxon>Betaproteobacteria</taxon>
        <taxon>Burkholderiales</taxon>
        <taxon>Oxalobacteraceae</taxon>
        <taxon>Glaciimonas</taxon>
    </lineage>
</organism>
<dbReference type="Proteomes" id="UP000451565">
    <property type="component" value="Unassembled WGS sequence"/>
</dbReference>
<dbReference type="RefSeq" id="WP_153234469.1">
    <property type="nucleotide sequence ID" value="NZ_WINI01000004.1"/>
</dbReference>
<feature type="domain" description="RDD" evidence="7">
    <location>
        <begin position="9"/>
        <end position="155"/>
    </location>
</feature>
<feature type="transmembrane region" description="Helical" evidence="6">
    <location>
        <begin position="12"/>
        <end position="38"/>
    </location>
</feature>
<feature type="transmembrane region" description="Helical" evidence="6">
    <location>
        <begin position="74"/>
        <end position="91"/>
    </location>
</feature>
<feature type="transmembrane region" description="Helical" evidence="6">
    <location>
        <begin position="123"/>
        <end position="142"/>
    </location>
</feature>
<comment type="caution">
    <text evidence="8">The sequence shown here is derived from an EMBL/GenBank/DDBJ whole genome shotgun (WGS) entry which is preliminary data.</text>
</comment>
<dbReference type="InterPro" id="IPR010432">
    <property type="entry name" value="RDD"/>
</dbReference>
<proteinExistence type="predicted"/>
<evidence type="ECO:0000259" key="7">
    <source>
        <dbReference type="Pfam" id="PF06271"/>
    </source>
</evidence>
<evidence type="ECO:0000256" key="3">
    <source>
        <dbReference type="ARBA" id="ARBA00022692"/>
    </source>
</evidence>
<dbReference type="EMBL" id="WINI01000004">
    <property type="protein sequence ID" value="MQR00854.1"/>
    <property type="molecule type" value="Genomic_DNA"/>
</dbReference>
<dbReference type="PANTHER" id="PTHR36115:SF4">
    <property type="entry name" value="MEMBRANE PROTEIN"/>
    <property type="match status" value="1"/>
</dbReference>
<keyword evidence="9" id="KW-1185">Reference proteome</keyword>
<dbReference type="Pfam" id="PF06271">
    <property type="entry name" value="RDD"/>
    <property type="match status" value="1"/>
</dbReference>
<sequence length="173" mass="18955">MNDAPELEYVGFWARVWACLIDTVLMMFIIVPVSLAIFGRKEITSGFGYFGSPDLLGSSHFFESVSVLSSSSNFIISYVLPAVAVMAFWIARSATPGKMVIGATIVDAKTGGTPSIAQFVIRYLGYFVSTFPFCLGLIWVGFDKKKQGWHDKLAGTVVVRPKHRGAEAVRFDA</sequence>
<keyword evidence="5 6" id="KW-0472">Membrane</keyword>
<keyword evidence="2" id="KW-1003">Cell membrane</keyword>
<keyword evidence="3 6" id="KW-0812">Transmembrane</keyword>